<reference evidence="1" key="1">
    <citation type="journal article" date="2023" name="Science">
        <title>Genome structures resolve the early diversification of teleost fishes.</title>
        <authorList>
            <person name="Parey E."/>
            <person name="Louis A."/>
            <person name="Montfort J."/>
            <person name="Bouchez O."/>
            <person name="Roques C."/>
            <person name="Iampietro C."/>
            <person name="Lluch J."/>
            <person name="Castinel A."/>
            <person name="Donnadieu C."/>
            <person name="Desvignes T."/>
            <person name="Floi Bucao C."/>
            <person name="Jouanno E."/>
            <person name="Wen M."/>
            <person name="Mejri S."/>
            <person name="Dirks R."/>
            <person name="Jansen H."/>
            <person name="Henkel C."/>
            <person name="Chen W.J."/>
            <person name="Zahm M."/>
            <person name="Cabau C."/>
            <person name="Klopp C."/>
            <person name="Thompson A.W."/>
            <person name="Robinson-Rechavi M."/>
            <person name="Braasch I."/>
            <person name="Lecointre G."/>
            <person name="Bobe J."/>
            <person name="Postlethwait J.H."/>
            <person name="Berthelot C."/>
            <person name="Roest Crollius H."/>
            <person name="Guiguen Y."/>
        </authorList>
    </citation>
    <scope>NUCLEOTIDE SEQUENCE</scope>
    <source>
        <strain evidence="1">NC1722</strain>
    </source>
</reference>
<protein>
    <submittedName>
        <fullName evidence="1">Uncharacterized protein</fullName>
    </submittedName>
</protein>
<dbReference type="AlphaFoldDB" id="A0AAD7S677"/>
<comment type="caution">
    <text evidence="1">The sequence shown here is derived from an EMBL/GenBank/DDBJ whole genome shotgun (WGS) entry which is preliminary data.</text>
</comment>
<organism evidence="1 2">
    <name type="scientific">Aldrovandia affinis</name>
    <dbReference type="NCBI Taxonomy" id="143900"/>
    <lineage>
        <taxon>Eukaryota</taxon>
        <taxon>Metazoa</taxon>
        <taxon>Chordata</taxon>
        <taxon>Craniata</taxon>
        <taxon>Vertebrata</taxon>
        <taxon>Euteleostomi</taxon>
        <taxon>Actinopterygii</taxon>
        <taxon>Neopterygii</taxon>
        <taxon>Teleostei</taxon>
        <taxon>Notacanthiformes</taxon>
        <taxon>Halosauridae</taxon>
        <taxon>Aldrovandia</taxon>
    </lineage>
</organism>
<gene>
    <name evidence="1" type="ORF">AAFF_G00015320</name>
</gene>
<keyword evidence="2" id="KW-1185">Reference proteome</keyword>
<dbReference type="EMBL" id="JAINUG010000104">
    <property type="protein sequence ID" value="KAJ8396694.1"/>
    <property type="molecule type" value="Genomic_DNA"/>
</dbReference>
<sequence length="100" mass="10667">MAICREVVSETAAATPVAVGLGGIWTASENIYAINDDKPSQAPKILQERLLSQSPVPRGAWRASPSHWLKLGVMGPNDERGLGPRWASRCMASPSGARLT</sequence>
<accession>A0AAD7S677</accession>
<evidence type="ECO:0000313" key="2">
    <source>
        <dbReference type="Proteomes" id="UP001221898"/>
    </source>
</evidence>
<dbReference type="Proteomes" id="UP001221898">
    <property type="component" value="Unassembled WGS sequence"/>
</dbReference>
<proteinExistence type="predicted"/>
<evidence type="ECO:0000313" key="1">
    <source>
        <dbReference type="EMBL" id="KAJ8396694.1"/>
    </source>
</evidence>
<name>A0AAD7S677_9TELE</name>